<evidence type="ECO:0000256" key="7">
    <source>
        <dbReference type="ARBA" id="ARBA00023012"/>
    </source>
</evidence>
<protein>
    <recommendedName>
        <fullName evidence="3">histidine kinase</fullName>
        <ecNumber evidence="3">2.7.13.3</ecNumber>
    </recommendedName>
</protein>
<dbReference type="Pfam" id="PF00672">
    <property type="entry name" value="HAMP"/>
    <property type="match status" value="1"/>
</dbReference>
<evidence type="ECO:0000256" key="5">
    <source>
        <dbReference type="ARBA" id="ARBA00022679"/>
    </source>
</evidence>
<dbReference type="PROSITE" id="PS50109">
    <property type="entry name" value="HIS_KIN"/>
    <property type="match status" value="1"/>
</dbReference>
<evidence type="ECO:0000256" key="8">
    <source>
        <dbReference type="SAM" id="Phobius"/>
    </source>
</evidence>
<evidence type="ECO:0000313" key="12">
    <source>
        <dbReference type="Proteomes" id="UP000306236"/>
    </source>
</evidence>
<feature type="transmembrane region" description="Helical" evidence="8">
    <location>
        <begin position="86"/>
        <end position="106"/>
    </location>
</feature>
<evidence type="ECO:0000256" key="3">
    <source>
        <dbReference type="ARBA" id="ARBA00012438"/>
    </source>
</evidence>
<dbReference type="SMART" id="SM00304">
    <property type="entry name" value="HAMP"/>
    <property type="match status" value="1"/>
</dbReference>
<evidence type="ECO:0000256" key="2">
    <source>
        <dbReference type="ARBA" id="ARBA00004370"/>
    </source>
</evidence>
<dbReference type="InterPro" id="IPR003660">
    <property type="entry name" value="HAMP_dom"/>
</dbReference>
<dbReference type="SMART" id="SM00387">
    <property type="entry name" value="HATPase_c"/>
    <property type="match status" value="1"/>
</dbReference>
<dbReference type="EMBL" id="SSWX01000008">
    <property type="protein sequence ID" value="THJ33976.1"/>
    <property type="molecule type" value="Genomic_DNA"/>
</dbReference>
<keyword evidence="8" id="KW-1133">Transmembrane helix</keyword>
<keyword evidence="6 11" id="KW-0418">Kinase</keyword>
<evidence type="ECO:0000313" key="11">
    <source>
        <dbReference type="EMBL" id="THJ33976.1"/>
    </source>
</evidence>
<evidence type="ECO:0000259" key="9">
    <source>
        <dbReference type="PROSITE" id="PS50109"/>
    </source>
</evidence>
<proteinExistence type="predicted"/>
<dbReference type="InterPro" id="IPR004358">
    <property type="entry name" value="Sig_transdc_His_kin-like_C"/>
</dbReference>
<dbReference type="GO" id="GO:0016020">
    <property type="term" value="C:membrane"/>
    <property type="evidence" value="ECO:0007669"/>
    <property type="project" value="UniProtKB-SubCell"/>
</dbReference>
<keyword evidence="8" id="KW-0812">Transmembrane</keyword>
<dbReference type="Gene3D" id="3.30.565.10">
    <property type="entry name" value="Histidine kinase-like ATPase, C-terminal domain"/>
    <property type="match status" value="1"/>
</dbReference>
<organism evidence="11 12">
    <name type="scientific">Lampropedia aestuarii</name>
    <dbReference type="NCBI Taxonomy" id="2562762"/>
    <lineage>
        <taxon>Bacteria</taxon>
        <taxon>Pseudomonadati</taxon>
        <taxon>Pseudomonadota</taxon>
        <taxon>Betaproteobacteria</taxon>
        <taxon>Burkholderiales</taxon>
        <taxon>Comamonadaceae</taxon>
        <taxon>Lampropedia</taxon>
    </lineage>
</organism>
<feature type="transmembrane region" description="Helical" evidence="8">
    <location>
        <begin position="12"/>
        <end position="34"/>
    </location>
</feature>
<dbReference type="GO" id="GO:0000155">
    <property type="term" value="F:phosphorelay sensor kinase activity"/>
    <property type="evidence" value="ECO:0007669"/>
    <property type="project" value="InterPro"/>
</dbReference>
<dbReference type="EC" id="2.7.13.3" evidence="3"/>
<dbReference type="RefSeq" id="WP_136406085.1">
    <property type="nucleotide sequence ID" value="NZ_SSWX01000008.1"/>
</dbReference>
<dbReference type="SUPFAM" id="SSF47384">
    <property type="entry name" value="Homodimeric domain of signal transducing histidine kinase"/>
    <property type="match status" value="1"/>
</dbReference>
<comment type="catalytic activity">
    <reaction evidence="1">
        <text>ATP + protein L-histidine = ADP + protein N-phospho-L-histidine.</text>
        <dbReference type="EC" id="2.7.13.3"/>
    </reaction>
</comment>
<keyword evidence="12" id="KW-1185">Reference proteome</keyword>
<reference evidence="11 12" key="1">
    <citation type="submission" date="2019-04" db="EMBL/GenBank/DDBJ databases">
        <title>Lampropedia sp YIM MLB12 draf genome.</title>
        <authorList>
            <person name="Wang Y.-X."/>
        </authorList>
    </citation>
    <scope>NUCLEOTIDE SEQUENCE [LARGE SCALE GENOMIC DNA]</scope>
    <source>
        <strain evidence="11 12">YIM MLB12</strain>
    </source>
</reference>
<dbReference type="Gene3D" id="6.10.340.10">
    <property type="match status" value="1"/>
</dbReference>
<dbReference type="Pfam" id="PF02518">
    <property type="entry name" value="HATPase_c"/>
    <property type="match status" value="1"/>
</dbReference>
<accession>A0A4S5BVP9</accession>
<keyword evidence="5" id="KW-0808">Transferase</keyword>
<evidence type="ECO:0000256" key="4">
    <source>
        <dbReference type="ARBA" id="ARBA00022553"/>
    </source>
</evidence>
<dbReference type="Gene3D" id="1.10.287.130">
    <property type="match status" value="1"/>
</dbReference>
<dbReference type="CDD" id="cd00075">
    <property type="entry name" value="HATPase"/>
    <property type="match status" value="1"/>
</dbReference>
<dbReference type="PANTHER" id="PTHR43711">
    <property type="entry name" value="TWO-COMPONENT HISTIDINE KINASE"/>
    <property type="match status" value="1"/>
</dbReference>
<dbReference type="InterPro" id="IPR003594">
    <property type="entry name" value="HATPase_dom"/>
</dbReference>
<dbReference type="InterPro" id="IPR005467">
    <property type="entry name" value="His_kinase_dom"/>
</dbReference>
<dbReference type="Proteomes" id="UP000306236">
    <property type="component" value="Unassembled WGS sequence"/>
</dbReference>
<evidence type="ECO:0000256" key="1">
    <source>
        <dbReference type="ARBA" id="ARBA00000085"/>
    </source>
</evidence>
<sequence length="390" mass="42817">MSRSLNRIWVHFGLWIAATVLSTVALLSAASWVYASIQYNKFYQALPDAVRVELDDLIARDLDDSARAIQIYNQYWHGDVRFSEQLSLLIGLIVCLPFGLTVGFWVSRYVTRPLASIVEVSQRVEQGDFSARAVANGARGEMAEVVHSVNTMIDSLHDLESERLATAASISHELRTPITVLKARLHALCDGVIPVNDTELQTLLAQTEHLGRLVNDLHTLSMAEANQLPLEQERLNLALLVSETLEHMQPQLQDANMALDLTLDPQAEEAAGDIRADPLRMRQIITNLVSNAVHHGASGHWLGVAVAPVYDEQGLAWVELSISDAGPGLPKELRAHPFQRFAQAPGKRARDSSGLGLSIVRVLTELQAGQVQAGVSEHGGARFTLRFARA</sequence>
<feature type="domain" description="HAMP" evidence="10">
    <location>
        <begin position="108"/>
        <end position="161"/>
    </location>
</feature>
<dbReference type="SMART" id="SM00388">
    <property type="entry name" value="HisKA"/>
    <property type="match status" value="1"/>
</dbReference>
<evidence type="ECO:0000259" key="10">
    <source>
        <dbReference type="PROSITE" id="PS50885"/>
    </source>
</evidence>
<dbReference type="CDD" id="cd06225">
    <property type="entry name" value="HAMP"/>
    <property type="match status" value="1"/>
</dbReference>
<name>A0A4S5BVP9_9BURK</name>
<dbReference type="Pfam" id="PF00512">
    <property type="entry name" value="HisKA"/>
    <property type="match status" value="1"/>
</dbReference>
<evidence type="ECO:0000256" key="6">
    <source>
        <dbReference type="ARBA" id="ARBA00022777"/>
    </source>
</evidence>
<dbReference type="SUPFAM" id="SSF55874">
    <property type="entry name" value="ATPase domain of HSP90 chaperone/DNA topoisomerase II/histidine kinase"/>
    <property type="match status" value="1"/>
</dbReference>
<comment type="subcellular location">
    <subcellularLocation>
        <location evidence="2">Membrane</location>
    </subcellularLocation>
</comment>
<keyword evidence="8" id="KW-0472">Membrane</keyword>
<dbReference type="InterPro" id="IPR036890">
    <property type="entry name" value="HATPase_C_sf"/>
</dbReference>
<dbReference type="PANTHER" id="PTHR43711:SF32">
    <property type="entry name" value="SENSOR-TYPE HISTIDINE KINASE PRRB"/>
    <property type="match status" value="1"/>
</dbReference>
<feature type="domain" description="Histidine kinase" evidence="9">
    <location>
        <begin position="169"/>
        <end position="390"/>
    </location>
</feature>
<gene>
    <name evidence="11" type="ORF">E8K88_07710</name>
</gene>
<dbReference type="InterPro" id="IPR036097">
    <property type="entry name" value="HisK_dim/P_sf"/>
</dbReference>
<keyword evidence="4" id="KW-0597">Phosphoprotein</keyword>
<dbReference type="SUPFAM" id="SSF158472">
    <property type="entry name" value="HAMP domain-like"/>
    <property type="match status" value="1"/>
</dbReference>
<dbReference type="PRINTS" id="PR00344">
    <property type="entry name" value="BCTRLSENSOR"/>
</dbReference>
<comment type="caution">
    <text evidence="11">The sequence shown here is derived from an EMBL/GenBank/DDBJ whole genome shotgun (WGS) entry which is preliminary data.</text>
</comment>
<dbReference type="InterPro" id="IPR050736">
    <property type="entry name" value="Sensor_HK_Regulatory"/>
</dbReference>
<keyword evidence="7" id="KW-0902">Two-component regulatory system</keyword>
<dbReference type="OrthoDB" id="9804645at2"/>
<dbReference type="PROSITE" id="PS50885">
    <property type="entry name" value="HAMP"/>
    <property type="match status" value="1"/>
</dbReference>
<dbReference type="InterPro" id="IPR003661">
    <property type="entry name" value="HisK_dim/P_dom"/>
</dbReference>
<dbReference type="AlphaFoldDB" id="A0A4S5BVP9"/>
<dbReference type="CDD" id="cd00082">
    <property type="entry name" value="HisKA"/>
    <property type="match status" value="1"/>
</dbReference>